<protein>
    <recommendedName>
        <fullName evidence="3">Transcriptional regulator</fullName>
    </recommendedName>
</protein>
<evidence type="ECO:0008006" key="3">
    <source>
        <dbReference type="Google" id="ProtNLM"/>
    </source>
</evidence>
<dbReference type="EMBL" id="JAUSTQ010000012">
    <property type="protein sequence ID" value="MDQ0160490.1"/>
    <property type="molecule type" value="Genomic_DNA"/>
</dbReference>
<dbReference type="Gene3D" id="3.30.70.270">
    <property type="match status" value="1"/>
</dbReference>
<keyword evidence="2" id="KW-1185">Reference proteome</keyword>
<reference evidence="1 2" key="1">
    <citation type="submission" date="2023-07" db="EMBL/GenBank/DDBJ databases">
        <title>Genomic Encyclopedia of Type Strains, Phase IV (KMG-IV): sequencing the most valuable type-strain genomes for metagenomic binning, comparative biology and taxonomic classification.</title>
        <authorList>
            <person name="Goeker M."/>
        </authorList>
    </citation>
    <scope>NUCLEOTIDE SEQUENCE [LARGE SCALE GENOMIC DNA]</scope>
    <source>
        <strain evidence="1 2">DSM 16460</strain>
    </source>
</reference>
<dbReference type="Proteomes" id="UP001224359">
    <property type="component" value="Unassembled WGS sequence"/>
</dbReference>
<dbReference type="Gene3D" id="1.10.10.10">
    <property type="entry name" value="Winged helix-like DNA-binding domain superfamily/Winged helix DNA-binding domain"/>
    <property type="match status" value="1"/>
</dbReference>
<comment type="caution">
    <text evidence="1">The sequence shown here is derived from an EMBL/GenBank/DDBJ whole genome shotgun (WGS) entry which is preliminary data.</text>
</comment>
<dbReference type="InterPro" id="IPR043128">
    <property type="entry name" value="Rev_trsase/Diguanyl_cyclase"/>
</dbReference>
<evidence type="ECO:0000313" key="2">
    <source>
        <dbReference type="Proteomes" id="UP001224359"/>
    </source>
</evidence>
<accession>A0ABT9VI26</accession>
<proteinExistence type="predicted"/>
<name>A0ABT9VI26_9BACI</name>
<dbReference type="InterPro" id="IPR036388">
    <property type="entry name" value="WH-like_DNA-bd_sf"/>
</dbReference>
<organism evidence="1 2">
    <name type="scientific">Alkalibacillus salilacus</name>
    <dbReference type="NCBI Taxonomy" id="284582"/>
    <lineage>
        <taxon>Bacteria</taxon>
        <taxon>Bacillati</taxon>
        <taxon>Bacillota</taxon>
        <taxon>Bacilli</taxon>
        <taxon>Bacillales</taxon>
        <taxon>Bacillaceae</taxon>
        <taxon>Alkalibacillus</taxon>
    </lineage>
</organism>
<dbReference type="InterPro" id="IPR036390">
    <property type="entry name" value="WH_DNA-bd_sf"/>
</dbReference>
<evidence type="ECO:0000313" key="1">
    <source>
        <dbReference type="EMBL" id="MDQ0160490.1"/>
    </source>
</evidence>
<sequence length="433" mass="49526">MKEVVIGVLGPEDSVERSLEVIDKLEGIRAYPYSYENTEDVKSIIEQHRYKVDQWLFSGPYPYSYAIDTGVITSEEGAYATLHGSSLLSVLLNIFIDFGYMVDQISLDTIGEEHLNSEQLQVIQFHQVSQGQYYEPHEKIVEFHQQKYDQGDTAVAVTCIHAVYRKLKARGVPVYRVVPSEISIQLALDYLKQRAYTHSYQKKQFVILGVDVIYPSAVAEGFVPYQTQHQELDLHRAILKMSEQVNGSMVKIGGGKYFIYSTRGDVDIFLQEHSIRERIDQMAAQSGLDIRVGIGYGHTVLEADEHLQVAFGYAGEPEYDRIVLVNEEKEVLSVSQQNFPMLTQQRIADEDWLERLNELSINPTQLSRIYALIHHYEKDELTAQELAHWLQRSERNARRILVDLEEVGLAKIVGEESGQRGRPKKVYQILNPS</sequence>
<gene>
    <name evidence="1" type="ORF">J2S77_002494</name>
</gene>
<dbReference type="RefSeq" id="WP_306977766.1">
    <property type="nucleotide sequence ID" value="NZ_JAUSTQ010000012.1"/>
</dbReference>
<dbReference type="SUPFAM" id="SSF46785">
    <property type="entry name" value="Winged helix' DNA-binding domain"/>
    <property type="match status" value="1"/>
</dbReference>